<dbReference type="InterPro" id="IPR043137">
    <property type="entry name" value="GGT_ssub_C"/>
</dbReference>
<reference evidence="1 2" key="1">
    <citation type="submission" date="2019-10" db="EMBL/GenBank/DDBJ databases">
        <title>Assembly and Annotation for the nematode Trichostrongylus colubriformis.</title>
        <authorList>
            <person name="Martin J."/>
        </authorList>
    </citation>
    <scope>NUCLEOTIDE SEQUENCE [LARGE SCALE GENOMIC DNA]</scope>
    <source>
        <strain evidence="1">G859</strain>
        <tissue evidence="1">Whole worm</tissue>
    </source>
</reference>
<dbReference type="Proteomes" id="UP001331761">
    <property type="component" value="Unassembled WGS sequence"/>
</dbReference>
<dbReference type="EMBL" id="WIXE01013120">
    <property type="protein sequence ID" value="KAK5975378.1"/>
    <property type="molecule type" value="Genomic_DNA"/>
</dbReference>
<accession>A0AAN8ILT3</accession>
<evidence type="ECO:0000313" key="2">
    <source>
        <dbReference type="Proteomes" id="UP001331761"/>
    </source>
</evidence>
<gene>
    <name evidence="1" type="ORF">GCK32_021656</name>
</gene>
<keyword evidence="2" id="KW-1185">Reference proteome</keyword>
<evidence type="ECO:0000313" key="1">
    <source>
        <dbReference type="EMBL" id="KAK5975378.1"/>
    </source>
</evidence>
<comment type="caution">
    <text evidence="1">The sequence shown here is derived from an EMBL/GenBank/DDBJ whole genome shotgun (WGS) entry which is preliminary data.</text>
</comment>
<dbReference type="Gene3D" id="3.60.20.40">
    <property type="match status" value="1"/>
</dbReference>
<organism evidence="1 2">
    <name type="scientific">Trichostrongylus colubriformis</name>
    <name type="common">Black scour worm</name>
    <dbReference type="NCBI Taxonomy" id="6319"/>
    <lineage>
        <taxon>Eukaryota</taxon>
        <taxon>Metazoa</taxon>
        <taxon>Ecdysozoa</taxon>
        <taxon>Nematoda</taxon>
        <taxon>Chromadorea</taxon>
        <taxon>Rhabditida</taxon>
        <taxon>Rhabditina</taxon>
        <taxon>Rhabditomorpha</taxon>
        <taxon>Strongyloidea</taxon>
        <taxon>Trichostrongylidae</taxon>
        <taxon>Trichostrongylus</taxon>
    </lineage>
</organism>
<dbReference type="AlphaFoldDB" id="A0AAN8ILT3"/>
<proteinExistence type="predicted"/>
<name>A0AAN8ILT3_TRICO</name>
<sequence length="103" mass="11273">MAATASGSLRTVEAVSTAILRMLWFDEDPGAAVCASSVFHDYRNGICYCDKRCEQRLGCATVESGDLEAQDRIAMAIRRRSLNGDLIAATDDRDPDFNYAVGY</sequence>
<protein>
    <submittedName>
        <fullName evidence="1">Uncharacterized protein</fullName>
    </submittedName>
</protein>